<dbReference type="Proteomes" id="UP001370348">
    <property type="component" value="Chromosome"/>
</dbReference>
<accession>A0ABZ2LUY0</accession>
<dbReference type="SMART" id="SM00382">
    <property type="entry name" value="AAA"/>
    <property type="match status" value="1"/>
</dbReference>
<keyword evidence="3" id="KW-0547">Nucleotide-binding</keyword>
<gene>
    <name evidence="7" type="ORF">LZC94_43810</name>
</gene>
<evidence type="ECO:0000313" key="7">
    <source>
        <dbReference type="EMBL" id="WXB14738.1"/>
    </source>
</evidence>
<feature type="region of interest" description="Disordered" evidence="5">
    <location>
        <begin position="1"/>
        <end position="44"/>
    </location>
</feature>
<evidence type="ECO:0000256" key="5">
    <source>
        <dbReference type="SAM" id="MobiDB-lite"/>
    </source>
</evidence>
<proteinExistence type="inferred from homology"/>
<dbReference type="SUPFAM" id="SSF52540">
    <property type="entry name" value="P-loop containing nucleoside triphosphate hydrolases"/>
    <property type="match status" value="1"/>
</dbReference>
<evidence type="ECO:0000256" key="1">
    <source>
        <dbReference type="ARBA" id="ARBA00005417"/>
    </source>
</evidence>
<comment type="similarity">
    <text evidence="1">Belongs to the ABC transporter superfamily.</text>
</comment>
<evidence type="ECO:0000256" key="4">
    <source>
        <dbReference type="ARBA" id="ARBA00022840"/>
    </source>
</evidence>
<organism evidence="7 8">
    <name type="scientific">Pendulispora albinea</name>
    <dbReference type="NCBI Taxonomy" id="2741071"/>
    <lineage>
        <taxon>Bacteria</taxon>
        <taxon>Pseudomonadati</taxon>
        <taxon>Myxococcota</taxon>
        <taxon>Myxococcia</taxon>
        <taxon>Myxococcales</taxon>
        <taxon>Sorangiineae</taxon>
        <taxon>Pendulisporaceae</taxon>
        <taxon>Pendulispora</taxon>
    </lineage>
</organism>
<keyword evidence="8" id="KW-1185">Reference proteome</keyword>
<dbReference type="PANTHER" id="PTHR43335">
    <property type="entry name" value="ABC TRANSPORTER, ATP-BINDING PROTEIN"/>
    <property type="match status" value="1"/>
</dbReference>
<dbReference type="PROSITE" id="PS00211">
    <property type="entry name" value="ABC_TRANSPORTER_1"/>
    <property type="match status" value="1"/>
</dbReference>
<dbReference type="CDD" id="cd03230">
    <property type="entry name" value="ABC_DR_subfamily_A"/>
    <property type="match status" value="1"/>
</dbReference>
<dbReference type="Gene3D" id="3.40.50.300">
    <property type="entry name" value="P-loop containing nucleotide triphosphate hydrolases"/>
    <property type="match status" value="1"/>
</dbReference>
<feature type="domain" description="ABC transporter" evidence="6">
    <location>
        <begin position="47"/>
        <end position="275"/>
    </location>
</feature>
<protein>
    <submittedName>
        <fullName evidence="7">ABC transporter ATP-binding protein</fullName>
    </submittedName>
</protein>
<dbReference type="PANTHER" id="PTHR43335:SF4">
    <property type="entry name" value="ABC TRANSPORTER, ATP-BINDING PROTEIN"/>
    <property type="match status" value="1"/>
</dbReference>
<name>A0ABZ2LUY0_9BACT</name>
<dbReference type="InterPro" id="IPR003439">
    <property type="entry name" value="ABC_transporter-like_ATP-bd"/>
</dbReference>
<keyword evidence="2" id="KW-0813">Transport</keyword>
<dbReference type="Pfam" id="PF00005">
    <property type="entry name" value="ABC_tran"/>
    <property type="match status" value="1"/>
</dbReference>
<evidence type="ECO:0000313" key="8">
    <source>
        <dbReference type="Proteomes" id="UP001370348"/>
    </source>
</evidence>
<dbReference type="EMBL" id="CP089984">
    <property type="protein sequence ID" value="WXB14738.1"/>
    <property type="molecule type" value="Genomic_DNA"/>
</dbReference>
<sequence length="370" mass="40040">MSPETSEPNADPVASPAAAPPAPSEVSEDAQPSPKPAKKKKVTEAAVRMKHVTKRFGAKLAVDDLSLEIRAGRVYGLIGPNGAGKTTTFSMLAGYLQPTNGEIEVLGYDPHHVSELKSRVGVLPQDAILPPLDKVGEFLVHMARLQGTSRDRAESMARAVLEEVEGRDWWNQRCSSLSHGMAKRVQLAQALLGDPEVVLLDEPTGGLDPRSAYEVRQLIKARKGRCTLIVSSHNLQELEEICDGAAILDRGKLIASGTIAQLTGASEEVHIKLGRAPRGMAASAYNATSAEGVVSRGIQRVRDLPIVKRADYDDEKNELVVYFERGPELDAEAVIGHVLWALLQEQVRISGVSKGRGLERRVMDLTEDEG</sequence>
<reference evidence="7 8" key="1">
    <citation type="submission" date="2021-12" db="EMBL/GenBank/DDBJ databases">
        <title>Discovery of the Pendulisporaceae a myxobacterial family with distinct sporulation behavior and unique specialized metabolism.</title>
        <authorList>
            <person name="Garcia R."/>
            <person name="Popoff A."/>
            <person name="Bader C.D."/>
            <person name="Loehr J."/>
            <person name="Walesch S."/>
            <person name="Walt C."/>
            <person name="Boldt J."/>
            <person name="Bunk B."/>
            <person name="Haeckl F.J.F.P.J."/>
            <person name="Gunesch A.P."/>
            <person name="Birkelbach J."/>
            <person name="Nuebel U."/>
            <person name="Pietschmann T."/>
            <person name="Bach T."/>
            <person name="Mueller R."/>
        </authorList>
    </citation>
    <scope>NUCLEOTIDE SEQUENCE [LARGE SCALE GENOMIC DNA]</scope>
    <source>
        <strain evidence="7 8">MSr11954</strain>
    </source>
</reference>
<dbReference type="InterPro" id="IPR017871">
    <property type="entry name" value="ABC_transporter-like_CS"/>
</dbReference>
<dbReference type="RefSeq" id="WP_394824363.1">
    <property type="nucleotide sequence ID" value="NZ_CP089984.1"/>
</dbReference>
<evidence type="ECO:0000256" key="2">
    <source>
        <dbReference type="ARBA" id="ARBA00022448"/>
    </source>
</evidence>
<keyword evidence="4 7" id="KW-0067">ATP-binding</keyword>
<dbReference type="PROSITE" id="PS50893">
    <property type="entry name" value="ABC_TRANSPORTER_2"/>
    <property type="match status" value="1"/>
</dbReference>
<evidence type="ECO:0000256" key="3">
    <source>
        <dbReference type="ARBA" id="ARBA00022741"/>
    </source>
</evidence>
<dbReference type="InterPro" id="IPR003593">
    <property type="entry name" value="AAA+_ATPase"/>
</dbReference>
<dbReference type="GO" id="GO:0005524">
    <property type="term" value="F:ATP binding"/>
    <property type="evidence" value="ECO:0007669"/>
    <property type="project" value="UniProtKB-KW"/>
</dbReference>
<dbReference type="InterPro" id="IPR027417">
    <property type="entry name" value="P-loop_NTPase"/>
</dbReference>
<evidence type="ECO:0000259" key="6">
    <source>
        <dbReference type="PROSITE" id="PS50893"/>
    </source>
</evidence>